<dbReference type="PATRIC" id="fig|251724.3.peg.4844"/>
<protein>
    <submittedName>
        <fullName evidence="2">Uncharacterized protein</fullName>
    </submittedName>
</protein>
<evidence type="ECO:0000313" key="2">
    <source>
        <dbReference type="EMBL" id="KPX72448.1"/>
    </source>
</evidence>
<name>A0A0P9TES3_PSEA0</name>
<dbReference type="EMBL" id="LJQO01000251">
    <property type="protein sequence ID" value="KPX72448.1"/>
    <property type="molecule type" value="Genomic_DNA"/>
</dbReference>
<sequence length="191" mass="22146">MSLTKFHVDSIQEWQSFEHDGVEYDLGHLSSHLVIFKADRKDYEFVVTYGLHCFTKDDTGTNIPYWYEDGRHGQMVCLERYEASKQLKGIIEKLDTATIYHTEGERFFTMSVLNSATGLLEPYKVCLAFYREYRLLRIHVTSAYFARTGEGSPDTPINKKGFSVFKVAMDTQKKPKGQCPKEVRNRPKPQK</sequence>
<dbReference type="AlphaFoldDB" id="A0A0P9TES3"/>
<evidence type="ECO:0000256" key="1">
    <source>
        <dbReference type="SAM" id="MobiDB-lite"/>
    </source>
</evidence>
<accession>A0A0P9TES3</accession>
<dbReference type="Proteomes" id="UP000050469">
    <property type="component" value="Unassembled WGS sequence"/>
</dbReference>
<gene>
    <name evidence="2" type="ORF">ALO53_03489</name>
</gene>
<evidence type="ECO:0000313" key="3">
    <source>
        <dbReference type="Proteomes" id="UP000050469"/>
    </source>
</evidence>
<comment type="caution">
    <text evidence="2">The sequence shown here is derived from an EMBL/GenBank/DDBJ whole genome shotgun (WGS) entry which is preliminary data.</text>
</comment>
<proteinExistence type="predicted"/>
<feature type="region of interest" description="Disordered" evidence="1">
    <location>
        <begin position="171"/>
        <end position="191"/>
    </location>
</feature>
<reference evidence="2 3" key="1">
    <citation type="submission" date="2015-09" db="EMBL/GenBank/DDBJ databases">
        <title>Genome announcement of multiple Pseudomonas syringae strains.</title>
        <authorList>
            <person name="Thakur S."/>
            <person name="Wang P.W."/>
            <person name="Gong Y."/>
            <person name="Weir B.S."/>
            <person name="Guttman D.S."/>
        </authorList>
    </citation>
    <scope>NUCLEOTIDE SEQUENCE [LARGE SCALE GENOMIC DNA]</scope>
    <source>
        <strain evidence="2 3">ICMP7840</strain>
    </source>
</reference>
<organism evidence="2 3">
    <name type="scientific">Pseudomonas amygdali pv. photiniae</name>
    <dbReference type="NCBI Taxonomy" id="251724"/>
    <lineage>
        <taxon>Bacteria</taxon>
        <taxon>Pseudomonadati</taxon>
        <taxon>Pseudomonadota</taxon>
        <taxon>Gammaproteobacteria</taxon>
        <taxon>Pseudomonadales</taxon>
        <taxon>Pseudomonadaceae</taxon>
        <taxon>Pseudomonas</taxon>
        <taxon>Pseudomonas amygdali</taxon>
    </lineage>
</organism>